<dbReference type="GO" id="GO:0005524">
    <property type="term" value="F:ATP binding"/>
    <property type="evidence" value="ECO:0007669"/>
    <property type="project" value="UniProtKB-KW"/>
</dbReference>
<accession>A0A9W4SU98</accession>
<evidence type="ECO:0000256" key="2">
    <source>
        <dbReference type="ARBA" id="ARBA00022741"/>
    </source>
</evidence>
<keyword evidence="4" id="KW-0067">ATP-binding</keyword>
<keyword evidence="7" id="KW-1185">Reference proteome</keyword>
<evidence type="ECO:0000313" key="6">
    <source>
        <dbReference type="EMBL" id="CAI2179317.1"/>
    </source>
</evidence>
<dbReference type="InterPro" id="IPR001245">
    <property type="entry name" value="Ser-Thr/Tyr_kinase_cat_dom"/>
</dbReference>
<keyword evidence="2" id="KW-0547">Nucleotide-binding</keyword>
<dbReference type="InterPro" id="IPR011009">
    <property type="entry name" value="Kinase-like_dom_sf"/>
</dbReference>
<feature type="domain" description="Protein kinase" evidence="5">
    <location>
        <begin position="1"/>
        <end position="222"/>
    </location>
</feature>
<reference evidence="6" key="1">
    <citation type="submission" date="2022-08" db="EMBL/GenBank/DDBJ databases">
        <authorList>
            <person name="Kallberg Y."/>
            <person name="Tangrot J."/>
            <person name="Rosling A."/>
        </authorList>
    </citation>
    <scope>NUCLEOTIDE SEQUENCE</scope>
    <source>
        <strain evidence="6">Wild A</strain>
    </source>
</reference>
<dbReference type="InterPro" id="IPR051681">
    <property type="entry name" value="Ser/Thr_Kinases-Pseudokinases"/>
</dbReference>
<dbReference type="EMBL" id="CAMKVN010002042">
    <property type="protein sequence ID" value="CAI2179317.1"/>
    <property type="molecule type" value="Genomic_DNA"/>
</dbReference>
<dbReference type="GO" id="GO:0004674">
    <property type="term" value="F:protein serine/threonine kinase activity"/>
    <property type="evidence" value="ECO:0007669"/>
    <property type="project" value="TreeGrafter"/>
</dbReference>
<name>A0A9W4SU98_9GLOM</name>
<dbReference type="InterPro" id="IPR000719">
    <property type="entry name" value="Prot_kinase_dom"/>
</dbReference>
<organism evidence="6 7">
    <name type="scientific">Funneliformis geosporum</name>
    <dbReference type="NCBI Taxonomy" id="1117311"/>
    <lineage>
        <taxon>Eukaryota</taxon>
        <taxon>Fungi</taxon>
        <taxon>Fungi incertae sedis</taxon>
        <taxon>Mucoromycota</taxon>
        <taxon>Glomeromycotina</taxon>
        <taxon>Glomeromycetes</taxon>
        <taxon>Glomerales</taxon>
        <taxon>Glomeraceae</taxon>
        <taxon>Funneliformis</taxon>
    </lineage>
</organism>
<evidence type="ECO:0000313" key="7">
    <source>
        <dbReference type="Proteomes" id="UP001153678"/>
    </source>
</evidence>
<dbReference type="GO" id="GO:0005634">
    <property type="term" value="C:nucleus"/>
    <property type="evidence" value="ECO:0007669"/>
    <property type="project" value="UniProtKB-SubCell"/>
</dbReference>
<dbReference type="PANTHER" id="PTHR44329">
    <property type="entry name" value="SERINE/THREONINE-PROTEIN KINASE TNNI3K-RELATED"/>
    <property type="match status" value="1"/>
</dbReference>
<gene>
    <name evidence="6" type="ORF">FWILDA_LOCUS9028</name>
</gene>
<dbReference type="Gene3D" id="1.10.510.10">
    <property type="entry name" value="Transferase(Phosphotransferase) domain 1"/>
    <property type="match status" value="1"/>
</dbReference>
<dbReference type="OrthoDB" id="2347592at2759"/>
<dbReference type="PANTHER" id="PTHR44329:SF288">
    <property type="entry name" value="MITOGEN-ACTIVATED PROTEIN KINASE KINASE KINASE 20"/>
    <property type="match status" value="1"/>
</dbReference>
<sequence>MSNASSPSLHTLLDQLSTELHVCLRKIIPDIKEETLDQFKKTEYPEVYNKETDTIKEKLIENQTHKFLSVAKQLEIELTKIIYSERQTEEVILKEEINGLQQTIGQQKEPANKLNDKKEVFGVLPYVAPEVLRGNEYTKESDIYGFGIVAYEFMTGLLPYNDVAHEELLAIRICEGLRPSSNYKVPQKILDVIQQCWDADPAKRPDAKELQKILKDLNDIIFR</sequence>
<evidence type="ECO:0000256" key="4">
    <source>
        <dbReference type="ARBA" id="ARBA00022840"/>
    </source>
</evidence>
<evidence type="ECO:0000256" key="1">
    <source>
        <dbReference type="ARBA" id="ARBA00022679"/>
    </source>
</evidence>
<dbReference type="PROSITE" id="PS50011">
    <property type="entry name" value="PROTEIN_KINASE_DOM"/>
    <property type="match status" value="1"/>
</dbReference>
<dbReference type="Pfam" id="PF07714">
    <property type="entry name" value="PK_Tyr_Ser-Thr"/>
    <property type="match status" value="1"/>
</dbReference>
<dbReference type="SUPFAM" id="SSF56112">
    <property type="entry name" value="Protein kinase-like (PK-like)"/>
    <property type="match status" value="1"/>
</dbReference>
<proteinExistence type="predicted"/>
<comment type="caution">
    <text evidence="6">The sequence shown here is derived from an EMBL/GenBank/DDBJ whole genome shotgun (WGS) entry which is preliminary data.</text>
</comment>
<evidence type="ECO:0000259" key="5">
    <source>
        <dbReference type="PROSITE" id="PS50011"/>
    </source>
</evidence>
<dbReference type="AlphaFoldDB" id="A0A9W4SU98"/>
<protein>
    <submittedName>
        <fullName evidence="6">6539_t:CDS:1</fullName>
    </submittedName>
</protein>
<evidence type="ECO:0000256" key="3">
    <source>
        <dbReference type="ARBA" id="ARBA00022777"/>
    </source>
</evidence>
<dbReference type="Proteomes" id="UP001153678">
    <property type="component" value="Unassembled WGS sequence"/>
</dbReference>
<keyword evidence="3" id="KW-0418">Kinase</keyword>
<keyword evidence="1" id="KW-0808">Transferase</keyword>